<proteinExistence type="predicted"/>
<dbReference type="RefSeq" id="WP_259856309.1">
    <property type="nucleotide sequence ID" value="NZ_BAAAST010000075.1"/>
</dbReference>
<dbReference type="Pfam" id="PF13646">
    <property type="entry name" value="HEAT_2"/>
    <property type="match status" value="2"/>
</dbReference>
<sequence length="203" mass="21199">MGLVRRDSTAAPRDTDPRTLRERLTDADADVRRRAALGLGGAAEAVPDLLARVAVETDPAVRDAILTTLAALDHAEVAAGLVPHLASDDAALRTAVAGTLATMPASVPALLPRLLADPDHHVRIMTAMVLADLPHPGTGEWLAGIVANDPHPNVVAAAVDALLPMAGRDHVTVLESARARFPEDPFLRFAVDAALPSLREAAT</sequence>
<dbReference type="SUPFAM" id="SSF48371">
    <property type="entry name" value="ARM repeat"/>
    <property type="match status" value="1"/>
</dbReference>
<reference evidence="1" key="1">
    <citation type="submission" date="2021-04" db="EMBL/GenBank/DDBJ databases">
        <authorList>
            <person name="Hartkoorn R.C."/>
            <person name="Beaudoing E."/>
            <person name="Hot D."/>
        </authorList>
    </citation>
    <scope>NUCLEOTIDE SEQUENCE</scope>
    <source>
        <strain evidence="1">NRRL B-16292</strain>
    </source>
</reference>
<dbReference type="InterPro" id="IPR016024">
    <property type="entry name" value="ARM-type_fold"/>
</dbReference>
<dbReference type="EMBL" id="CP073720">
    <property type="protein sequence ID" value="UWP78884.1"/>
    <property type="molecule type" value="Genomic_DNA"/>
</dbReference>
<keyword evidence="2" id="KW-1185">Reference proteome</keyword>
<dbReference type="InterPro" id="IPR011989">
    <property type="entry name" value="ARM-like"/>
</dbReference>
<protein>
    <submittedName>
        <fullName evidence="1">HEAT repeat domain-containing protein</fullName>
    </submittedName>
</protein>
<gene>
    <name evidence="1" type="ORF">Dfulv_27340</name>
</gene>
<dbReference type="Proteomes" id="UP001059617">
    <property type="component" value="Chromosome"/>
</dbReference>
<evidence type="ECO:0000313" key="2">
    <source>
        <dbReference type="Proteomes" id="UP001059617"/>
    </source>
</evidence>
<reference evidence="1" key="2">
    <citation type="submission" date="2022-09" db="EMBL/GenBank/DDBJ databases">
        <title>Biosynthetic gene clusters of Dactylosporangioum fulvum.</title>
        <authorList>
            <person name="Caradec T."/>
        </authorList>
    </citation>
    <scope>NUCLEOTIDE SEQUENCE</scope>
    <source>
        <strain evidence="1">NRRL B-16292</strain>
    </source>
</reference>
<dbReference type="Gene3D" id="1.25.10.10">
    <property type="entry name" value="Leucine-rich Repeat Variant"/>
    <property type="match status" value="1"/>
</dbReference>
<organism evidence="1 2">
    <name type="scientific">Dactylosporangium fulvum</name>
    <dbReference type="NCBI Taxonomy" id="53359"/>
    <lineage>
        <taxon>Bacteria</taxon>
        <taxon>Bacillati</taxon>
        <taxon>Actinomycetota</taxon>
        <taxon>Actinomycetes</taxon>
        <taxon>Micromonosporales</taxon>
        <taxon>Micromonosporaceae</taxon>
        <taxon>Dactylosporangium</taxon>
    </lineage>
</organism>
<evidence type="ECO:0000313" key="1">
    <source>
        <dbReference type="EMBL" id="UWP78884.1"/>
    </source>
</evidence>
<accession>A0ABY5VQ17</accession>
<name>A0ABY5VQ17_9ACTN</name>